<proteinExistence type="predicted"/>
<evidence type="ECO:0000256" key="1">
    <source>
        <dbReference type="ARBA" id="ARBA00022452"/>
    </source>
</evidence>
<evidence type="ECO:0000256" key="5">
    <source>
        <dbReference type="SAM" id="SignalP"/>
    </source>
</evidence>
<keyword evidence="10" id="KW-1185">Reference proteome</keyword>
<organism evidence="9 10">
    <name type="scientific">Azoarcus indigens</name>
    <dbReference type="NCBI Taxonomy" id="29545"/>
    <lineage>
        <taxon>Bacteria</taxon>
        <taxon>Pseudomonadati</taxon>
        <taxon>Pseudomonadota</taxon>
        <taxon>Betaproteobacteria</taxon>
        <taxon>Rhodocyclales</taxon>
        <taxon>Zoogloeaceae</taxon>
        <taxon>Azoarcus</taxon>
    </lineage>
</organism>
<evidence type="ECO:0000256" key="2">
    <source>
        <dbReference type="ARBA" id="ARBA00022692"/>
    </source>
</evidence>
<evidence type="ECO:0000256" key="3">
    <source>
        <dbReference type="ARBA" id="ARBA00023237"/>
    </source>
</evidence>
<evidence type="ECO:0000259" key="7">
    <source>
        <dbReference type="Pfam" id="PF08479"/>
    </source>
</evidence>
<feature type="chain" id="PRO_5020516063" evidence="5">
    <location>
        <begin position="26"/>
        <end position="574"/>
    </location>
</feature>
<comment type="caution">
    <text evidence="9">The sequence shown here is derived from an EMBL/GenBank/DDBJ whole genome shotgun (WGS) entry which is preliminary data.</text>
</comment>
<dbReference type="PANTHER" id="PTHR34597">
    <property type="entry name" value="SLR1661 PROTEIN"/>
    <property type="match status" value="1"/>
</dbReference>
<keyword evidence="2" id="KW-0812">Transmembrane</keyword>
<evidence type="ECO:0000259" key="8">
    <source>
        <dbReference type="Pfam" id="PF17287"/>
    </source>
</evidence>
<name>A0A4R6DTG8_9RHOO</name>
<dbReference type="InterPro" id="IPR027282">
    <property type="entry name" value="TPS"/>
</dbReference>
<accession>A0A4R6DTG8</accession>
<dbReference type="GO" id="GO:0046819">
    <property type="term" value="P:protein secretion by the type V secretion system"/>
    <property type="evidence" value="ECO:0007669"/>
    <property type="project" value="TreeGrafter"/>
</dbReference>
<dbReference type="PANTHER" id="PTHR34597:SF3">
    <property type="entry name" value="OUTER MEMBRANE TRANSPORTER CDIB"/>
    <property type="match status" value="1"/>
</dbReference>
<feature type="domain" description="Polypeptide-transport-associated ShlB-type" evidence="7">
    <location>
        <begin position="86"/>
        <end position="159"/>
    </location>
</feature>
<dbReference type="InterPro" id="IPR005565">
    <property type="entry name" value="Hemolysn_activator_HlyB_C"/>
</dbReference>
<feature type="signal peptide" evidence="5">
    <location>
        <begin position="1"/>
        <end position="25"/>
    </location>
</feature>
<dbReference type="Pfam" id="PF17287">
    <property type="entry name" value="POTRA_3"/>
    <property type="match status" value="1"/>
</dbReference>
<sequence>MQLTAKRITIAAAICCAFGSTAAHAQSAADLENARRQAEQLQRQEQERIQRDREDALRQLPPGGTDTRQLTPEIKVPALGAKCRDINEIVITGADKMWAMKRDEIISQFVGQCLGVVEIERLLAEITKDYIDRGYVTTRAYLPPQDLTKGRLEILVVEGKVEKIMFEDENGRASLVTAFPGVEGDILDLRDLEQGIDQLNRLQSNNASMDIRPGSESGASTVVIRNASSYPLHASFTVDNQGSRSTGRHQYGFTVSADSLFGLNEFIMATHREAVPDPDARTKSISDSFFASIPFGYSLLTFTTSQSEYTSRLYTAGGQILKANGISDNTSLRLDHVAYRDQVSRFGVGAALTAKETRSYLAGQLLGVSSRKLTILDLDTNFSTALAGGVFAITIGYSKGLHQLSALQDADNLPDWAPRAQFDKWRYSLDYTRPFRALEENFLFTSSVTGQVAMHTLYGSEQITIGGLYSVRGFTDNNLSGDHGYYWRNELSMRKPVAVGNQSFNTRFFVGLDTGRVWNRTAEIPEGSMTGAAVGASVAWKGLNWELFTTHPISAPHQFHSEGYQTWFRLTYAI</sequence>
<feature type="domain" description="Haemolysin activator HlyB C-terminal" evidence="6">
    <location>
        <begin position="218"/>
        <end position="537"/>
    </location>
</feature>
<dbReference type="RefSeq" id="WP_133593958.1">
    <property type="nucleotide sequence ID" value="NZ_SNVV01000017.1"/>
</dbReference>
<dbReference type="OrthoDB" id="290122at2"/>
<dbReference type="Proteomes" id="UP000295129">
    <property type="component" value="Unassembled WGS sequence"/>
</dbReference>
<evidence type="ECO:0000313" key="9">
    <source>
        <dbReference type="EMBL" id="TDN47964.1"/>
    </source>
</evidence>
<dbReference type="GO" id="GO:0008320">
    <property type="term" value="F:protein transmembrane transporter activity"/>
    <property type="evidence" value="ECO:0007669"/>
    <property type="project" value="TreeGrafter"/>
</dbReference>
<dbReference type="InterPro" id="IPR013686">
    <property type="entry name" value="Polypept-transport_assoc_ShlB"/>
</dbReference>
<dbReference type="InterPro" id="IPR051544">
    <property type="entry name" value="TPS_OM_transporter"/>
</dbReference>
<dbReference type="Gene3D" id="2.40.160.50">
    <property type="entry name" value="membrane protein fhac: a member of the omp85/tpsb transporter family"/>
    <property type="match status" value="1"/>
</dbReference>
<protein>
    <submittedName>
        <fullName evidence="9">Hemolysin activation/secretion protein</fullName>
    </submittedName>
</protein>
<feature type="region of interest" description="Disordered" evidence="4">
    <location>
        <begin position="48"/>
        <end position="70"/>
    </location>
</feature>
<evidence type="ECO:0000313" key="10">
    <source>
        <dbReference type="Proteomes" id="UP000295129"/>
    </source>
</evidence>
<keyword evidence="5" id="KW-0732">Signal</keyword>
<feature type="domain" description="ShlB POTRA" evidence="8">
    <location>
        <begin position="160"/>
        <end position="213"/>
    </location>
</feature>
<dbReference type="AlphaFoldDB" id="A0A4R6DTG8"/>
<keyword evidence="1" id="KW-0472">Membrane</keyword>
<keyword evidence="1" id="KW-1134">Transmembrane beta strand</keyword>
<reference evidence="9 10" key="1">
    <citation type="submission" date="2019-03" db="EMBL/GenBank/DDBJ databases">
        <title>Genomic Encyclopedia of Type Strains, Phase IV (KMG-IV): sequencing the most valuable type-strain genomes for metagenomic binning, comparative biology and taxonomic classification.</title>
        <authorList>
            <person name="Goeker M."/>
        </authorList>
    </citation>
    <scope>NUCLEOTIDE SEQUENCE [LARGE SCALE GENOMIC DNA]</scope>
    <source>
        <strain evidence="9 10">DSM 12121</strain>
    </source>
</reference>
<keyword evidence="3" id="KW-0998">Cell outer membrane</keyword>
<evidence type="ECO:0000256" key="4">
    <source>
        <dbReference type="SAM" id="MobiDB-lite"/>
    </source>
</evidence>
<dbReference type="InterPro" id="IPR035251">
    <property type="entry name" value="ShlB_POTRA"/>
</dbReference>
<dbReference type="GO" id="GO:0098046">
    <property type="term" value="C:type V protein secretion system complex"/>
    <property type="evidence" value="ECO:0007669"/>
    <property type="project" value="TreeGrafter"/>
</dbReference>
<dbReference type="Pfam" id="PF08479">
    <property type="entry name" value="POTRA_2"/>
    <property type="match status" value="1"/>
</dbReference>
<gene>
    <name evidence="9" type="ORF">C7389_11780</name>
</gene>
<evidence type="ECO:0000259" key="6">
    <source>
        <dbReference type="Pfam" id="PF03865"/>
    </source>
</evidence>
<dbReference type="EMBL" id="SNVV01000017">
    <property type="protein sequence ID" value="TDN47964.1"/>
    <property type="molecule type" value="Genomic_DNA"/>
</dbReference>
<dbReference type="Gene3D" id="3.10.20.310">
    <property type="entry name" value="membrane protein fhac"/>
    <property type="match status" value="1"/>
</dbReference>
<dbReference type="PIRSF" id="PIRSF029745">
    <property type="entry name" value="FhaC"/>
    <property type="match status" value="1"/>
</dbReference>
<dbReference type="Pfam" id="PF03865">
    <property type="entry name" value="ShlB"/>
    <property type="match status" value="1"/>
</dbReference>
<feature type="compositionally biased region" description="Basic and acidic residues" evidence="4">
    <location>
        <begin position="48"/>
        <end position="57"/>
    </location>
</feature>